<reference evidence="4 5" key="1">
    <citation type="journal article" date="2016" name="Nat. Commun.">
        <title>Thousands of microbial genomes shed light on interconnected biogeochemical processes in an aquifer system.</title>
        <authorList>
            <person name="Anantharaman K."/>
            <person name="Brown C.T."/>
            <person name="Hug L.A."/>
            <person name="Sharon I."/>
            <person name="Castelle C.J."/>
            <person name="Probst A.J."/>
            <person name="Thomas B.C."/>
            <person name="Singh A."/>
            <person name="Wilkins M.J."/>
            <person name="Karaoz U."/>
            <person name="Brodie E.L."/>
            <person name="Williams K.H."/>
            <person name="Hubbard S.S."/>
            <person name="Banfield J.F."/>
        </authorList>
    </citation>
    <scope>NUCLEOTIDE SEQUENCE [LARGE SCALE GENOMIC DNA]</scope>
</reference>
<comment type="caution">
    <text evidence="4">The sequence shown here is derived from an EMBL/GenBank/DDBJ whole genome shotgun (WGS) entry which is preliminary data.</text>
</comment>
<dbReference type="AlphaFoldDB" id="A0A1G2MFH3"/>
<dbReference type="InterPro" id="IPR008965">
    <property type="entry name" value="CBM2/CBM3_carb-bd_dom_sf"/>
</dbReference>
<evidence type="ECO:0000313" key="4">
    <source>
        <dbReference type="EMBL" id="OHA21791.1"/>
    </source>
</evidence>
<proteinExistence type="predicted"/>
<dbReference type="Pfam" id="PF00963">
    <property type="entry name" value="Cohesin"/>
    <property type="match status" value="1"/>
</dbReference>
<protein>
    <recommendedName>
        <fullName evidence="3">Cohesin domain-containing protein</fullName>
    </recommendedName>
</protein>
<evidence type="ECO:0000256" key="1">
    <source>
        <dbReference type="SAM" id="Coils"/>
    </source>
</evidence>
<feature type="coiled-coil region" evidence="1">
    <location>
        <begin position="545"/>
        <end position="572"/>
    </location>
</feature>
<dbReference type="Gene3D" id="2.60.40.680">
    <property type="match status" value="1"/>
</dbReference>
<dbReference type="GO" id="GO:0030246">
    <property type="term" value="F:carbohydrate binding"/>
    <property type="evidence" value="ECO:0007669"/>
    <property type="project" value="InterPro"/>
</dbReference>
<keyword evidence="2" id="KW-0472">Membrane</keyword>
<evidence type="ECO:0000259" key="3">
    <source>
        <dbReference type="Pfam" id="PF00963"/>
    </source>
</evidence>
<dbReference type="InterPro" id="IPR002102">
    <property type="entry name" value="Cohesin_dom"/>
</dbReference>
<feature type="domain" description="Cohesin" evidence="3">
    <location>
        <begin position="39"/>
        <end position="149"/>
    </location>
</feature>
<keyword evidence="2" id="KW-1133">Transmembrane helix</keyword>
<dbReference type="GO" id="GO:0000272">
    <property type="term" value="P:polysaccharide catabolic process"/>
    <property type="evidence" value="ECO:0007669"/>
    <property type="project" value="InterPro"/>
</dbReference>
<dbReference type="InterPro" id="IPR013783">
    <property type="entry name" value="Ig-like_fold"/>
</dbReference>
<dbReference type="EMBL" id="MHRI01000003">
    <property type="protein sequence ID" value="OHA21791.1"/>
    <property type="molecule type" value="Genomic_DNA"/>
</dbReference>
<evidence type="ECO:0000256" key="2">
    <source>
        <dbReference type="SAM" id="Phobius"/>
    </source>
</evidence>
<organism evidence="4 5">
    <name type="scientific">Candidatus Taylorbacteria bacterium RIFCSPHIGHO2_01_FULL_51_15</name>
    <dbReference type="NCBI Taxonomy" id="1802304"/>
    <lineage>
        <taxon>Bacteria</taxon>
        <taxon>Candidatus Tayloriibacteriota</taxon>
    </lineage>
</organism>
<accession>A0A1G2MFH3</accession>
<sequence>MTYRNLKINEPILLFAVSFFILLFPFSIASAATLNFSPPSGSHNVGSTFSTNVIVESTDQAMNAVSGVISFPWDKLEVVSISKQGSILSLWPAEPSFSNSAGTINFEGIVLNPGYTGASGKILTITFRVRNSGTANVSFSSGSVLANDGTGANILNGMRVAVFTFASAGATPLAPQVEVSAATGNTLSITSTTHPDETEWYADNTPEFSWNLPSGVLEVRTLIGKNPSGAPSVSYLSPISKKKIDELPDGTYYFALQVRTKVGWGSVSRYRVNIDTTPPKPFSITFPHGNKGWEPQPVALFNTTDGESGVSHYDIKIGNEAKPIKIAPVAESNPYVIPAQIPGTYTLLVTAVDNAGNVRNGSADFTIESIDAPTISYYPDTIEEGDILKIRGATYPGADIIAYIREGDTLVSEESSKSNSFGDFSLIATKRLDPGVYTFTLRVKDLRGAQSAETAPFTISVKPGLVTGLVGSMWKYFSASLLILLMLGILVWVSARLWFRIPHTIARMRREAREAEKVSEKAFRVLRDGVQKHLARLRKVSRKLTAEETEFLEQFEKKLEEAEEIIAKEIQDISRS</sequence>
<gene>
    <name evidence="4" type="ORF">A2849_02550</name>
</gene>
<dbReference type="Gene3D" id="2.60.40.10">
    <property type="entry name" value="Immunoglobulins"/>
    <property type="match status" value="1"/>
</dbReference>
<keyword evidence="2" id="KW-0812">Transmembrane</keyword>
<dbReference type="CDD" id="cd08547">
    <property type="entry name" value="Type_II_cohesin"/>
    <property type="match status" value="1"/>
</dbReference>
<evidence type="ECO:0000313" key="5">
    <source>
        <dbReference type="Proteomes" id="UP000178121"/>
    </source>
</evidence>
<dbReference type="Proteomes" id="UP000178121">
    <property type="component" value="Unassembled WGS sequence"/>
</dbReference>
<feature type="transmembrane region" description="Helical" evidence="2">
    <location>
        <begin position="476"/>
        <end position="499"/>
    </location>
</feature>
<name>A0A1G2MFH3_9BACT</name>
<dbReference type="SUPFAM" id="SSF49384">
    <property type="entry name" value="Carbohydrate-binding domain"/>
    <property type="match status" value="1"/>
</dbReference>
<keyword evidence="1" id="KW-0175">Coiled coil</keyword>